<dbReference type="EC" id="2.7.7.65" evidence="1"/>
<organism evidence="6 7">
    <name type="scientific">Cognatishimia activa</name>
    <dbReference type="NCBI Taxonomy" id="1715691"/>
    <lineage>
        <taxon>Bacteria</taxon>
        <taxon>Pseudomonadati</taxon>
        <taxon>Pseudomonadota</taxon>
        <taxon>Alphaproteobacteria</taxon>
        <taxon>Rhodobacterales</taxon>
        <taxon>Paracoccaceae</taxon>
        <taxon>Cognatishimia</taxon>
    </lineage>
</organism>
<dbReference type="InterPro" id="IPR001789">
    <property type="entry name" value="Sig_transdc_resp-reg_receiver"/>
</dbReference>
<dbReference type="FunFam" id="3.30.70.270:FF:000001">
    <property type="entry name" value="Diguanylate cyclase domain protein"/>
    <property type="match status" value="1"/>
</dbReference>
<dbReference type="SUPFAM" id="SSF55073">
    <property type="entry name" value="Nucleotide cyclase"/>
    <property type="match status" value="1"/>
</dbReference>
<dbReference type="GO" id="GO:0052621">
    <property type="term" value="F:diguanylate cyclase activity"/>
    <property type="evidence" value="ECO:0007669"/>
    <property type="project" value="UniProtKB-EC"/>
</dbReference>
<dbReference type="RefSeq" id="WP_209356857.1">
    <property type="nucleotide sequence ID" value="NZ_CP060010.1"/>
</dbReference>
<dbReference type="PANTHER" id="PTHR45138:SF9">
    <property type="entry name" value="DIGUANYLATE CYCLASE DGCM-RELATED"/>
    <property type="match status" value="1"/>
</dbReference>
<evidence type="ECO:0000256" key="1">
    <source>
        <dbReference type="ARBA" id="ARBA00012528"/>
    </source>
</evidence>
<evidence type="ECO:0000313" key="7">
    <source>
        <dbReference type="Proteomes" id="UP000665026"/>
    </source>
</evidence>
<dbReference type="InterPro" id="IPR000160">
    <property type="entry name" value="GGDEF_dom"/>
</dbReference>
<feature type="domain" description="Response regulatory" evidence="4">
    <location>
        <begin position="4"/>
        <end position="120"/>
    </location>
</feature>
<dbReference type="AlphaFoldDB" id="A0A975EQ84"/>
<feature type="domain" description="GGDEF" evidence="5">
    <location>
        <begin position="321"/>
        <end position="456"/>
    </location>
</feature>
<feature type="modified residue" description="4-aspartylphosphate" evidence="3">
    <location>
        <position position="53"/>
    </location>
</feature>
<accession>A0A975EQ84</accession>
<dbReference type="GO" id="GO:0000160">
    <property type="term" value="P:phosphorelay signal transduction system"/>
    <property type="evidence" value="ECO:0007669"/>
    <property type="project" value="InterPro"/>
</dbReference>
<dbReference type="InterPro" id="IPR029787">
    <property type="entry name" value="Nucleotide_cyclase"/>
</dbReference>
<evidence type="ECO:0000313" key="6">
    <source>
        <dbReference type="EMBL" id="QTN36154.1"/>
    </source>
</evidence>
<dbReference type="PROSITE" id="PS50887">
    <property type="entry name" value="GGDEF"/>
    <property type="match status" value="1"/>
</dbReference>
<evidence type="ECO:0000256" key="2">
    <source>
        <dbReference type="ARBA" id="ARBA00034247"/>
    </source>
</evidence>
<comment type="caution">
    <text evidence="3">Lacks conserved residue(s) required for the propagation of feature annotation.</text>
</comment>
<dbReference type="EMBL" id="CP060010">
    <property type="protein sequence ID" value="QTN36154.1"/>
    <property type="molecule type" value="Genomic_DNA"/>
</dbReference>
<dbReference type="SUPFAM" id="SSF52172">
    <property type="entry name" value="CheY-like"/>
    <property type="match status" value="2"/>
</dbReference>
<dbReference type="Proteomes" id="UP000665026">
    <property type="component" value="Chromosome"/>
</dbReference>
<dbReference type="Pfam" id="PF00990">
    <property type="entry name" value="GGDEF"/>
    <property type="match status" value="1"/>
</dbReference>
<evidence type="ECO:0000256" key="3">
    <source>
        <dbReference type="PROSITE-ProRule" id="PRU00169"/>
    </source>
</evidence>
<sequence>MSGKLLVVDHVAANRATMKVRLAGAFYDVLQARDLDEARQHLHGDRPDMVLIDSKMPDEDPLRFCRALRASPKTAHLPVLLLSGKDDRGYRIRALKAGADDVLVRPVENGILLPRLRSLMRRNEFNDDAILPKDAVQALGLADAQTEFQARASVLIATQDSQTAQTWQRMLSAKAPYEFSAQILDDALRSVTQAPAPDVFVIMPDAAQPDVSLRLIAEIRARSATRHSAVLVVLNGATRDLHGDALDLGAQDVMKNGFDGEEMALRISKLIQHKRLSDRLRDNLKHGLQAAVTDSLTGLFNRRYAMTHLARIAEQAAVKGGRFALMMADLDRFKRVNDQFGHTAGDAVLVGTARRLRAALRPVDLLARIGGEEFLIAMPDVGSKTAQGFAEQMCEIMRDAPVDVPGMNLGIPITMSVGVAMGGNHNLDRSIDALMQSADRALYMAKSNGRDQVAMG</sequence>
<dbReference type="GO" id="GO:0043709">
    <property type="term" value="P:cell adhesion involved in single-species biofilm formation"/>
    <property type="evidence" value="ECO:0007669"/>
    <property type="project" value="TreeGrafter"/>
</dbReference>
<evidence type="ECO:0000259" key="4">
    <source>
        <dbReference type="PROSITE" id="PS50110"/>
    </source>
</evidence>
<dbReference type="GO" id="GO:1902201">
    <property type="term" value="P:negative regulation of bacterial-type flagellum-dependent cell motility"/>
    <property type="evidence" value="ECO:0007669"/>
    <property type="project" value="TreeGrafter"/>
</dbReference>
<dbReference type="SMART" id="SM00448">
    <property type="entry name" value="REC"/>
    <property type="match status" value="1"/>
</dbReference>
<comment type="catalytic activity">
    <reaction evidence="2">
        <text>2 GTP = 3',3'-c-di-GMP + 2 diphosphate</text>
        <dbReference type="Rhea" id="RHEA:24898"/>
        <dbReference type="ChEBI" id="CHEBI:33019"/>
        <dbReference type="ChEBI" id="CHEBI:37565"/>
        <dbReference type="ChEBI" id="CHEBI:58805"/>
        <dbReference type="EC" id="2.7.7.65"/>
    </reaction>
</comment>
<dbReference type="Gene3D" id="3.40.50.2300">
    <property type="match status" value="1"/>
</dbReference>
<gene>
    <name evidence="6" type="ORF">HZ995_01075</name>
</gene>
<proteinExistence type="predicted"/>
<dbReference type="Gene3D" id="3.30.70.270">
    <property type="match status" value="1"/>
</dbReference>
<dbReference type="Pfam" id="PF00072">
    <property type="entry name" value="Response_reg"/>
    <property type="match status" value="1"/>
</dbReference>
<keyword evidence="3" id="KW-0597">Phosphoprotein</keyword>
<reference evidence="6" key="1">
    <citation type="submission" date="2020-07" db="EMBL/GenBank/DDBJ databases">
        <title>Genome sequences of bacteria associated with the marine, planktonic diatom Thalassiosira profunda strain ECT2AJA-044.</title>
        <authorList>
            <person name="Gargas C.B."/>
            <person name="Roberts W.R."/>
            <person name="Alverson A.J."/>
        </authorList>
    </citation>
    <scope>NUCLEOTIDE SEQUENCE</scope>
    <source>
        <strain evidence="6">ECT2AJA-044</strain>
    </source>
</reference>
<dbReference type="SMART" id="SM00267">
    <property type="entry name" value="GGDEF"/>
    <property type="match status" value="1"/>
</dbReference>
<dbReference type="GO" id="GO:0005886">
    <property type="term" value="C:plasma membrane"/>
    <property type="evidence" value="ECO:0007669"/>
    <property type="project" value="TreeGrafter"/>
</dbReference>
<dbReference type="PANTHER" id="PTHR45138">
    <property type="entry name" value="REGULATORY COMPONENTS OF SENSORY TRANSDUCTION SYSTEM"/>
    <property type="match status" value="1"/>
</dbReference>
<dbReference type="InterPro" id="IPR011006">
    <property type="entry name" value="CheY-like_superfamily"/>
</dbReference>
<dbReference type="InterPro" id="IPR050469">
    <property type="entry name" value="Diguanylate_Cyclase"/>
</dbReference>
<dbReference type="KEGG" id="cact:HZ995_01075"/>
<dbReference type="InterPro" id="IPR043128">
    <property type="entry name" value="Rev_trsase/Diguanyl_cyclase"/>
</dbReference>
<dbReference type="NCBIfam" id="TIGR00254">
    <property type="entry name" value="GGDEF"/>
    <property type="match status" value="1"/>
</dbReference>
<protein>
    <recommendedName>
        <fullName evidence="1">diguanylate cyclase</fullName>
        <ecNumber evidence="1">2.7.7.65</ecNumber>
    </recommendedName>
</protein>
<name>A0A975EQ84_9RHOB</name>
<dbReference type="PROSITE" id="PS50110">
    <property type="entry name" value="RESPONSE_REGULATORY"/>
    <property type="match status" value="2"/>
</dbReference>
<dbReference type="CDD" id="cd01949">
    <property type="entry name" value="GGDEF"/>
    <property type="match status" value="1"/>
</dbReference>
<feature type="domain" description="Response regulatory" evidence="4">
    <location>
        <begin position="153"/>
        <end position="271"/>
    </location>
</feature>
<evidence type="ECO:0000259" key="5">
    <source>
        <dbReference type="PROSITE" id="PS50887"/>
    </source>
</evidence>